<evidence type="ECO:0000313" key="1">
    <source>
        <dbReference type="EMBL" id="CCJ82220.1"/>
    </source>
</evidence>
<gene>
    <name evidence="1" type="ORF">BN134_2979</name>
</gene>
<reference evidence="2" key="1">
    <citation type="journal article" date="2012" name="PLoS ONE">
        <title>Comparative analysis of genome sequences covering the seven cronobacter species.</title>
        <authorList>
            <person name="Joseph S."/>
            <person name="Desai P."/>
            <person name="Ji Y."/>
            <person name="Cummings C.A."/>
            <person name="Shih R."/>
            <person name="Degoricija L."/>
            <person name="Rico A."/>
            <person name="Brzoska P."/>
            <person name="Hamby S.E."/>
            <person name="Masood N."/>
            <person name="Hariri S."/>
            <person name="Sonbol H."/>
            <person name="Chuzhanova N."/>
            <person name="McClelland M."/>
            <person name="Furtado M.R."/>
            <person name="Forsythe S.J."/>
        </authorList>
    </citation>
    <scope>NUCLEOTIDE SEQUENCE [LARGE SCALE GENOMIC DNA]</scope>
    <source>
        <strain evidence="2">1210</strain>
    </source>
</reference>
<name>A0ABP1W9L7_9ENTR</name>
<organism evidence="1 2">
    <name type="scientific">Cronobacter dublinensis 1210</name>
    <dbReference type="NCBI Taxonomy" id="1208656"/>
    <lineage>
        <taxon>Bacteria</taxon>
        <taxon>Pseudomonadati</taxon>
        <taxon>Pseudomonadota</taxon>
        <taxon>Gammaproteobacteria</taxon>
        <taxon>Enterobacterales</taxon>
        <taxon>Enterobacteriaceae</taxon>
        <taxon>Cronobacter</taxon>
    </lineage>
</organism>
<proteinExistence type="predicted"/>
<evidence type="ECO:0008006" key="3">
    <source>
        <dbReference type="Google" id="ProtNLM"/>
    </source>
</evidence>
<protein>
    <recommendedName>
        <fullName evidence="3">Cytoplasmic protein</fullName>
    </recommendedName>
</protein>
<dbReference type="EMBL" id="CAKZ01000135">
    <property type="protein sequence ID" value="CCJ82220.1"/>
    <property type="molecule type" value="Genomic_DNA"/>
</dbReference>
<evidence type="ECO:0000313" key="2">
    <source>
        <dbReference type="Proteomes" id="UP000009342"/>
    </source>
</evidence>
<dbReference type="Proteomes" id="UP000009342">
    <property type="component" value="Unassembled WGS sequence"/>
</dbReference>
<sequence>MPSGFSQLVYTTLRHRLLFIEPKTAAYFLKRDYLRVPGD</sequence>
<accession>A0ABP1W9L7</accession>
<keyword evidence="2" id="KW-1185">Reference proteome</keyword>
<comment type="caution">
    <text evidence="1">The sequence shown here is derived from an EMBL/GenBank/DDBJ whole genome shotgun (WGS) entry which is preliminary data.</text>
</comment>